<keyword evidence="2" id="KW-1185">Reference proteome</keyword>
<protein>
    <submittedName>
        <fullName evidence="1">N-acetylglucosaminyl-diphospho-decaprenol L-rhamnosyltransferase</fullName>
    </submittedName>
</protein>
<dbReference type="Pfam" id="PF13641">
    <property type="entry name" value="Glyco_tranf_2_3"/>
    <property type="match status" value="1"/>
</dbReference>
<dbReference type="AlphaFoldDB" id="A0A1M4V635"/>
<dbReference type="SUPFAM" id="SSF53448">
    <property type="entry name" value="Nucleotide-diphospho-sugar transferases"/>
    <property type="match status" value="1"/>
</dbReference>
<dbReference type="InterPro" id="IPR029044">
    <property type="entry name" value="Nucleotide-diphossugar_trans"/>
</dbReference>
<dbReference type="GO" id="GO:0016740">
    <property type="term" value="F:transferase activity"/>
    <property type="evidence" value="ECO:0007669"/>
    <property type="project" value="UniProtKB-KW"/>
</dbReference>
<reference evidence="2" key="1">
    <citation type="submission" date="2016-11" db="EMBL/GenBank/DDBJ databases">
        <authorList>
            <person name="Varghese N."/>
            <person name="Submissions S."/>
        </authorList>
    </citation>
    <scope>NUCLEOTIDE SEQUENCE [LARGE SCALE GENOMIC DNA]</scope>
    <source>
        <strain evidence="2">DSM 19514</strain>
    </source>
</reference>
<dbReference type="EMBL" id="FQUL01000014">
    <property type="protein sequence ID" value="SHE64380.1"/>
    <property type="molecule type" value="Genomic_DNA"/>
</dbReference>
<dbReference type="PANTHER" id="PTHR43179:SF7">
    <property type="entry name" value="RHAMNOSYLTRANSFERASE WBBL"/>
    <property type="match status" value="1"/>
</dbReference>
<name>A0A1M4V635_9ACTN</name>
<accession>A0A1M4V635</accession>
<dbReference type="Proteomes" id="UP000184295">
    <property type="component" value="Unassembled WGS sequence"/>
</dbReference>
<dbReference type="OrthoDB" id="9771846at2"/>
<dbReference type="PANTHER" id="PTHR43179">
    <property type="entry name" value="RHAMNOSYLTRANSFERASE WBBL"/>
    <property type="match status" value="1"/>
</dbReference>
<sequence length="285" mass="32132">MSSVVVLYGQDEAAVTRLARQLWDLGVKDMVFVDNKSQDVLDHVVDKGEFSFRVVSSGKNLGYGRGVNLGVSYLDDSEFILVSNPDIYIKDGDISPLRAALEGDLDVGLVAPMLLNPDGSRYPSVRRYPDTLVSLIHGFLGIFWKNNPVSRWYKMESLDLDTACLAPWVSGAFFVMRTEVFKKIGGFDSKYFMYCEDVDLCERLQGNGLKVVYYPKVEVIHVQGDSSKERPIRSLYQHHRSMWLYAKSKRSSSLVLSVELFGIALRLLLVLSGRLVTSRLFPQGR</sequence>
<gene>
    <name evidence="1" type="ORF">SAMN02745225_01199</name>
</gene>
<dbReference type="Gene3D" id="3.90.550.10">
    <property type="entry name" value="Spore Coat Polysaccharide Biosynthesis Protein SpsA, Chain A"/>
    <property type="match status" value="1"/>
</dbReference>
<keyword evidence="1" id="KW-0808">Transferase</keyword>
<evidence type="ECO:0000313" key="1">
    <source>
        <dbReference type="EMBL" id="SHE64380.1"/>
    </source>
</evidence>
<dbReference type="STRING" id="1121881.SAMN02745225_01199"/>
<evidence type="ECO:0000313" key="2">
    <source>
        <dbReference type="Proteomes" id="UP000184295"/>
    </source>
</evidence>
<organism evidence="1 2">
    <name type="scientific">Ferrithrix thermotolerans DSM 19514</name>
    <dbReference type="NCBI Taxonomy" id="1121881"/>
    <lineage>
        <taxon>Bacteria</taxon>
        <taxon>Bacillati</taxon>
        <taxon>Actinomycetota</taxon>
        <taxon>Acidimicrobiia</taxon>
        <taxon>Acidimicrobiales</taxon>
        <taxon>Acidimicrobiaceae</taxon>
        <taxon>Ferrithrix</taxon>
    </lineage>
</organism>
<dbReference type="RefSeq" id="WP_072789957.1">
    <property type="nucleotide sequence ID" value="NZ_FQUL01000014.1"/>
</dbReference>
<proteinExistence type="predicted"/>